<protein>
    <recommendedName>
        <fullName evidence="4">DUF2178 domain-containing protein</fullName>
    </recommendedName>
</protein>
<feature type="transmembrane region" description="Helical" evidence="1">
    <location>
        <begin position="120"/>
        <end position="142"/>
    </location>
</feature>
<evidence type="ECO:0000256" key="1">
    <source>
        <dbReference type="SAM" id="Phobius"/>
    </source>
</evidence>
<keyword evidence="1" id="KW-0472">Membrane</keyword>
<organism evidence="2 3">
    <name type="scientific">Paenibacillus terricola</name>
    <dbReference type="NCBI Taxonomy" id="2763503"/>
    <lineage>
        <taxon>Bacteria</taxon>
        <taxon>Bacillati</taxon>
        <taxon>Bacillota</taxon>
        <taxon>Bacilli</taxon>
        <taxon>Bacillales</taxon>
        <taxon>Paenibacillaceae</taxon>
        <taxon>Paenibacillus</taxon>
    </lineage>
</organism>
<keyword evidence="1" id="KW-1133">Transmembrane helix</keyword>
<feature type="transmembrane region" description="Helical" evidence="1">
    <location>
        <begin position="47"/>
        <end position="70"/>
    </location>
</feature>
<comment type="caution">
    <text evidence="2">The sequence shown here is derived from an EMBL/GenBank/DDBJ whole genome shotgun (WGS) entry which is preliminary data.</text>
</comment>
<reference evidence="2 3" key="1">
    <citation type="submission" date="2020-09" db="EMBL/GenBank/DDBJ databases">
        <title>Paenibacillus sp. strain PR3 16S rRNA gene Genome sequencing and assembly.</title>
        <authorList>
            <person name="Kim J."/>
        </authorList>
    </citation>
    <scope>NUCLEOTIDE SEQUENCE [LARGE SCALE GENOMIC DNA]</scope>
    <source>
        <strain evidence="2 3">PR3</strain>
    </source>
</reference>
<gene>
    <name evidence="2" type="ORF">H8B09_24480</name>
</gene>
<proteinExistence type="predicted"/>
<dbReference type="EMBL" id="JACXZA010000007">
    <property type="protein sequence ID" value="MBD3921941.1"/>
    <property type="molecule type" value="Genomic_DNA"/>
</dbReference>
<feature type="transmembrane region" description="Helical" evidence="1">
    <location>
        <begin position="96"/>
        <end position="114"/>
    </location>
</feature>
<evidence type="ECO:0008006" key="4">
    <source>
        <dbReference type="Google" id="ProtNLM"/>
    </source>
</evidence>
<dbReference type="Proteomes" id="UP000609346">
    <property type="component" value="Unassembled WGS sequence"/>
</dbReference>
<sequence length="148" mass="17115">MTYQEKKSIVTLISTILIFAIYCLYMYPRYPEQGAELTEVLRYWGAFVLILMLVSIIAHIIISIVFNIVYRMTTGEKEPGFTDELDRIIELRAHRISFLLFIVGFLCAMGSLVMEKPLYVMFDFLIAAGFLADVSSSVTKLYHYRRGF</sequence>
<keyword evidence="1" id="KW-0812">Transmembrane</keyword>
<evidence type="ECO:0000313" key="3">
    <source>
        <dbReference type="Proteomes" id="UP000609346"/>
    </source>
</evidence>
<name>A0ABR8N180_9BACL</name>
<accession>A0ABR8N180</accession>
<keyword evidence="3" id="KW-1185">Reference proteome</keyword>
<evidence type="ECO:0000313" key="2">
    <source>
        <dbReference type="EMBL" id="MBD3921941.1"/>
    </source>
</evidence>
<feature type="transmembrane region" description="Helical" evidence="1">
    <location>
        <begin position="9"/>
        <end position="27"/>
    </location>
</feature>